<name>A0ABW1X3G7_9ACTN</name>
<organism evidence="1 2">
    <name type="scientific">Luteococcus sanguinis</name>
    <dbReference type="NCBI Taxonomy" id="174038"/>
    <lineage>
        <taxon>Bacteria</taxon>
        <taxon>Bacillati</taxon>
        <taxon>Actinomycetota</taxon>
        <taxon>Actinomycetes</taxon>
        <taxon>Propionibacteriales</taxon>
        <taxon>Propionibacteriaceae</taxon>
        <taxon>Luteococcus</taxon>
    </lineage>
</organism>
<proteinExistence type="predicted"/>
<dbReference type="RefSeq" id="WP_386769402.1">
    <property type="nucleotide sequence ID" value="NZ_BAAAKI010000003.1"/>
</dbReference>
<dbReference type="Proteomes" id="UP001596266">
    <property type="component" value="Unassembled WGS sequence"/>
</dbReference>
<evidence type="ECO:0008006" key="3">
    <source>
        <dbReference type="Google" id="ProtNLM"/>
    </source>
</evidence>
<sequence length="92" mass="10711">MVFDDGTVMYEERITLWKARDFEEAIAKAEQELDEYCDSSTFVNCGIYQCFQLFETPESGAEVFSLMRRSALSSDEYVTRFFETGDEREEGI</sequence>
<comment type="caution">
    <text evidence="1">The sequence shown here is derived from an EMBL/GenBank/DDBJ whole genome shotgun (WGS) entry which is preliminary data.</text>
</comment>
<evidence type="ECO:0000313" key="2">
    <source>
        <dbReference type="Proteomes" id="UP001596266"/>
    </source>
</evidence>
<protein>
    <recommendedName>
        <fullName evidence="3">DUF4288 domain-containing protein</fullName>
    </recommendedName>
</protein>
<reference evidence="2" key="1">
    <citation type="journal article" date="2019" name="Int. J. Syst. Evol. Microbiol.">
        <title>The Global Catalogue of Microorganisms (GCM) 10K type strain sequencing project: providing services to taxonomists for standard genome sequencing and annotation.</title>
        <authorList>
            <consortium name="The Broad Institute Genomics Platform"/>
            <consortium name="The Broad Institute Genome Sequencing Center for Infectious Disease"/>
            <person name="Wu L."/>
            <person name="Ma J."/>
        </authorList>
    </citation>
    <scope>NUCLEOTIDE SEQUENCE [LARGE SCALE GENOMIC DNA]</scope>
    <source>
        <strain evidence="2">CGMCC 1.15277</strain>
    </source>
</reference>
<evidence type="ECO:0000313" key="1">
    <source>
        <dbReference type="EMBL" id="MFC6397060.1"/>
    </source>
</evidence>
<gene>
    <name evidence="1" type="ORF">ACFP57_08730</name>
</gene>
<accession>A0ABW1X3G7</accession>
<dbReference type="EMBL" id="JBHSUA010000018">
    <property type="protein sequence ID" value="MFC6397060.1"/>
    <property type="molecule type" value="Genomic_DNA"/>
</dbReference>
<keyword evidence="2" id="KW-1185">Reference proteome</keyword>